<protein>
    <submittedName>
        <fullName evidence="1">Transposase</fullName>
    </submittedName>
</protein>
<proteinExistence type="predicted"/>
<evidence type="ECO:0000313" key="2">
    <source>
        <dbReference type="Proteomes" id="UP000199032"/>
    </source>
</evidence>
<accession>A0A0S4LKT7</accession>
<dbReference type="Proteomes" id="UP000199032">
    <property type="component" value="Unassembled WGS sequence"/>
</dbReference>
<name>A0A0S4LKT7_9BACT</name>
<evidence type="ECO:0000313" key="1">
    <source>
        <dbReference type="EMBL" id="CUS37144.1"/>
    </source>
</evidence>
<reference evidence="1 2" key="1">
    <citation type="submission" date="2015-10" db="EMBL/GenBank/DDBJ databases">
        <authorList>
            <person name="Gilbert D.G."/>
        </authorList>
    </citation>
    <scope>NUCLEOTIDE SEQUENCE [LARGE SCALE GENOMIC DNA]</scope>
    <source>
        <strain evidence="1">COMA1</strain>
    </source>
</reference>
<sequence length="51" mass="6015">MHLIEHTGATLPFFSPYSQDLNPIEHDFAAIRKRREYHETVSLDQIVKAYQ</sequence>
<gene>
    <name evidence="1" type="ORF">COMA1_30431</name>
</gene>
<dbReference type="EMBL" id="CZQA01000009">
    <property type="protein sequence ID" value="CUS37144.1"/>
    <property type="molecule type" value="Genomic_DNA"/>
</dbReference>
<keyword evidence="2" id="KW-1185">Reference proteome</keyword>
<dbReference type="AlphaFoldDB" id="A0A0S4LKT7"/>
<organism evidence="1 2">
    <name type="scientific">Candidatus Nitrospira nitrosa</name>
    <dbReference type="NCBI Taxonomy" id="1742972"/>
    <lineage>
        <taxon>Bacteria</taxon>
        <taxon>Pseudomonadati</taxon>
        <taxon>Nitrospirota</taxon>
        <taxon>Nitrospiria</taxon>
        <taxon>Nitrospirales</taxon>
        <taxon>Nitrospiraceae</taxon>
        <taxon>Nitrospira</taxon>
    </lineage>
</organism>